<keyword evidence="8" id="KW-1185">Reference proteome</keyword>
<evidence type="ECO:0000256" key="5">
    <source>
        <dbReference type="SAM" id="Phobius"/>
    </source>
</evidence>
<dbReference type="PROSITE" id="PS50850">
    <property type="entry name" value="MFS"/>
    <property type="match status" value="1"/>
</dbReference>
<evidence type="ECO:0000259" key="6">
    <source>
        <dbReference type="PROSITE" id="PS50850"/>
    </source>
</evidence>
<dbReference type="EMBL" id="PEDP01010556">
    <property type="protein sequence ID" value="POS81618.1"/>
    <property type="molecule type" value="Genomic_DNA"/>
</dbReference>
<dbReference type="GO" id="GO:0005886">
    <property type="term" value="C:plasma membrane"/>
    <property type="evidence" value="ECO:0007669"/>
    <property type="project" value="TreeGrafter"/>
</dbReference>
<dbReference type="AlphaFoldDB" id="A0A2S4PHX1"/>
<keyword evidence="4 5" id="KW-0472">Membrane</keyword>
<accession>A0A2S4PHX1</accession>
<keyword evidence="3 5" id="KW-1133">Transmembrane helix</keyword>
<reference evidence="7 8" key="1">
    <citation type="submission" date="2017-10" db="EMBL/GenBank/DDBJ databases">
        <title>Development of genomic resources for the powdery mildew, Erysiphe pulchra.</title>
        <authorList>
            <person name="Wadl P.A."/>
            <person name="Mack B.M."/>
            <person name="Moore G."/>
            <person name="Beltz S.B."/>
        </authorList>
    </citation>
    <scope>NUCLEOTIDE SEQUENCE [LARGE SCALE GENOMIC DNA]</scope>
    <source>
        <strain evidence="7">Cflorida</strain>
    </source>
</reference>
<comment type="subcellular location">
    <subcellularLocation>
        <location evidence="1">Membrane</location>
        <topology evidence="1">Multi-pass membrane protein</topology>
    </subcellularLocation>
</comment>
<sequence>MFDEYNIPYGKVDLGSCVLFAGIGLGTFFLSPIAYLYGRRLPYLICISSNIIGMIWMSLERNHQDSIWNQFFVGASGAVAEANVQLSLSDIWVGSYRGSALGLYVLFTSVGTLLGPLVNSFVLQYMGWRWIPQLSVIVFGILLLVFYFGLEETLFHNSEYARKSVSSDRSTISTDSRFSIGFLGSSGEKQCRERVNMSANTFSDTPQPYFDRIRLVTCAPNLDGYGLRQYKDRLLNTLQVFVFPAVSYGGIQWGAQDAWINFYLKIQQDDWMEAPYNFTQSQSGLMNIPTIIGAII</sequence>
<feature type="non-terminal residue" evidence="7">
    <location>
        <position position="296"/>
    </location>
</feature>
<dbReference type="PANTHER" id="PTHR23502:SF34">
    <property type="entry name" value="PROTEIN HOL1"/>
    <property type="match status" value="1"/>
</dbReference>
<organism evidence="7 8">
    <name type="scientific">Erysiphe pulchra</name>
    <dbReference type="NCBI Taxonomy" id="225359"/>
    <lineage>
        <taxon>Eukaryota</taxon>
        <taxon>Fungi</taxon>
        <taxon>Dikarya</taxon>
        <taxon>Ascomycota</taxon>
        <taxon>Pezizomycotina</taxon>
        <taxon>Leotiomycetes</taxon>
        <taxon>Erysiphales</taxon>
        <taxon>Erysiphaceae</taxon>
        <taxon>Erysiphe</taxon>
    </lineage>
</organism>
<feature type="transmembrane region" description="Helical" evidence="5">
    <location>
        <begin position="130"/>
        <end position="150"/>
    </location>
</feature>
<evidence type="ECO:0000256" key="3">
    <source>
        <dbReference type="ARBA" id="ARBA00022989"/>
    </source>
</evidence>
<dbReference type="InterPro" id="IPR036259">
    <property type="entry name" value="MFS_trans_sf"/>
</dbReference>
<evidence type="ECO:0000313" key="8">
    <source>
        <dbReference type="Proteomes" id="UP000237438"/>
    </source>
</evidence>
<name>A0A2S4PHX1_9PEZI</name>
<feature type="transmembrane region" description="Helical" evidence="5">
    <location>
        <begin position="101"/>
        <end position="118"/>
    </location>
</feature>
<proteinExistence type="predicted"/>
<feature type="domain" description="Major facilitator superfamily (MFS) profile" evidence="6">
    <location>
        <begin position="1"/>
        <end position="296"/>
    </location>
</feature>
<evidence type="ECO:0000256" key="2">
    <source>
        <dbReference type="ARBA" id="ARBA00022692"/>
    </source>
</evidence>
<gene>
    <name evidence="7" type="ORF">EPUL_006579</name>
</gene>
<feature type="transmembrane region" description="Helical" evidence="5">
    <location>
        <begin position="12"/>
        <end position="35"/>
    </location>
</feature>
<dbReference type="PANTHER" id="PTHR23502">
    <property type="entry name" value="MAJOR FACILITATOR SUPERFAMILY"/>
    <property type="match status" value="1"/>
</dbReference>
<comment type="caution">
    <text evidence="7">The sequence shown here is derived from an EMBL/GenBank/DDBJ whole genome shotgun (WGS) entry which is preliminary data.</text>
</comment>
<dbReference type="STRING" id="225359.A0A2S4PHX1"/>
<dbReference type="Proteomes" id="UP000237438">
    <property type="component" value="Unassembled WGS sequence"/>
</dbReference>
<dbReference type="SUPFAM" id="SSF103473">
    <property type="entry name" value="MFS general substrate transporter"/>
    <property type="match status" value="1"/>
</dbReference>
<evidence type="ECO:0000256" key="1">
    <source>
        <dbReference type="ARBA" id="ARBA00004141"/>
    </source>
</evidence>
<dbReference type="InterPro" id="IPR020846">
    <property type="entry name" value="MFS_dom"/>
</dbReference>
<dbReference type="GO" id="GO:0022857">
    <property type="term" value="F:transmembrane transporter activity"/>
    <property type="evidence" value="ECO:0007669"/>
    <property type="project" value="InterPro"/>
</dbReference>
<dbReference type="InterPro" id="IPR011701">
    <property type="entry name" value="MFS"/>
</dbReference>
<evidence type="ECO:0000256" key="4">
    <source>
        <dbReference type="ARBA" id="ARBA00023136"/>
    </source>
</evidence>
<protein>
    <recommendedName>
        <fullName evidence="6">Major facilitator superfamily (MFS) profile domain-containing protein</fullName>
    </recommendedName>
</protein>
<dbReference type="OrthoDB" id="5215911at2759"/>
<keyword evidence="2 5" id="KW-0812">Transmembrane</keyword>
<dbReference type="Pfam" id="PF07690">
    <property type="entry name" value="MFS_1"/>
    <property type="match status" value="1"/>
</dbReference>
<dbReference type="Gene3D" id="1.20.1250.20">
    <property type="entry name" value="MFS general substrate transporter like domains"/>
    <property type="match status" value="1"/>
</dbReference>
<evidence type="ECO:0000313" key="7">
    <source>
        <dbReference type="EMBL" id="POS81618.1"/>
    </source>
</evidence>